<proteinExistence type="predicted"/>
<gene>
    <name evidence="3" type="ORF">DILT_LOCUS9853</name>
</gene>
<keyword evidence="4" id="KW-1185">Reference proteome</keyword>
<organism evidence="3 4">
    <name type="scientific">Dibothriocephalus latus</name>
    <name type="common">Fish tapeworm</name>
    <name type="synonym">Diphyllobothrium latum</name>
    <dbReference type="NCBI Taxonomy" id="60516"/>
    <lineage>
        <taxon>Eukaryota</taxon>
        <taxon>Metazoa</taxon>
        <taxon>Spiralia</taxon>
        <taxon>Lophotrochozoa</taxon>
        <taxon>Platyhelminthes</taxon>
        <taxon>Cestoda</taxon>
        <taxon>Eucestoda</taxon>
        <taxon>Diphyllobothriidea</taxon>
        <taxon>Diphyllobothriidae</taxon>
        <taxon>Dibothriocephalus</taxon>
    </lineage>
</organism>
<evidence type="ECO:0000313" key="3">
    <source>
        <dbReference type="EMBL" id="VDN14022.1"/>
    </source>
</evidence>
<evidence type="ECO:0000256" key="1">
    <source>
        <dbReference type="SAM" id="Phobius"/>
    </source>
</evidence>
<dbReference type="OrthoDB" id="6222832at2759"/>
<keyword evidence="1" id="KW-1133">Transmembrane helix</keyword>
<keyword evidence="1" id="KW-0472">Membrane</keyword>
<keyword evidence="2" id="KW-0732">Signal</keyword>
<sequence length="130" mass="15089">MLPCPISFLHFLLLKPAIAPTIDEQLNAWDQCSLVFLILLCTAIGCIFLVHFLLICFKWATKYTGVLDRVTDPEGEAATQAAMWNETCLNTFTPDYVWYTNFKPQGFEFDMEVHREYQKMEEILYKLSHA</sequence>
<keyword evidence="1" id="KW-0812">Transmembrane</keyword>
<protein>
    <recommendedName>
        <fullName evidence="5">Palmitoyltransferase</fullName>
    </recommendedName>
</protein>
<dbReference type="Proteomes" id="UP000281553">
    <property type="component" value="Unassembled WGS sequence"/>
</dbReference>
<feature type="transmembrane region" description="Helical" evidence="1">
    <location>
        <begin position="34"/>
        <end position="57"/>
    </location>
</feature>
<evidence type="ECO:0008006" key="5">
    <source>
        <dbReference type="Google" id="ProtNLM"/>
    </source>
</evidence>
<reference evidence="3 4" key="1">
    <citation type="submission" date="2018-11" db="EMBL/GenBank/DDBJ databases">
        <authorList>
            <consortium name="Pathogen Informatics"/>
        </authorList>
    </citation>
    <scope>NUCLEOTIDE SEQUENCE [LARGE SCALE GENOMIC DNA]</scope>
</reference>
<dbReference type="EMBL" id="UYRU01058041">
    <property type="protein sequence ID" value="VDN14022.1"/>
    <property type="molecule type" value="Genomic_DNA"/>
</dbReference>
<name>A0A3P7P0X3_DIBLA</name>
<accession>A0A3P7P0X3</accession>
<feature type="chain" id="PRO_5018273550" description="Palmitoyltransferase" evidence="2">
    <location>
        <begin position="20"/>
        <end position="130"/>
    </location>
</feature>
<feature type="signal peptide" evidence="2">
    <location>
        <begin position="1"/>
        <end position="19"/>
    </location>
</feature>
<evidence type="ECO:0000313" key="4">
    <source>
        <dbReference type="Proteomes" id="UP000281553"/>
    </source>
</evidence>
<evidence type="ECO:0000256" key="2">
    <source>
        <dbReference type="SAM" id="SignalP"/>
    </source>
</evidence>
<dbReference type="AlphaFoldDB" id="A0A3P7P0X3"/>